<protein>
    <submittedName>
        <fullName evidence="3">OmpA family protein</fullName>
    </submittedName>
</protein>
<proteinExistence type="predicted"/>
<feature type="region of interest" description="Disordered" evidence="1">
    <location>
        <begin position="139"/>
        <end position="161"/>
    </location>
</feature>
<gene>
    <name evidence="3" type="ORF">EV192_12529</name>
</gene>
<evidence type="ECO:0000313" key="3">
    <source>
        <dbReference type="EMBL" id="TCO44206.1"/>
    </source>
</evidence>
<name>A0A4R2IJ20_9PSEU</name>
<keyword evidence="2" id="KW-0472">Membrane</keyword>
<dbReference type="Gene3D" id="3.30.1330.60">
    <property type="entry name" value="OmpA-like domain"/>
    <property type="match status" value="1"/>
</dbReference>
<evidence type="ECO:0000313" key="4">
    <source>
        <dbReference type="Proteomes" id="UP000295680"/>
    </source>
</evidence>
<feature type="compositionally biased region" description="Polar residues" evidence="1">
    <location>
        <begin position="147"/>
        <end position="161"/>
    </location>
</feature>
<dbReference type="AlphaFoldDB" id="A0A4R2IJ20"/>
<keyword evidence="2" id="KW-1133">Transmembrane helix</keyword>
<dbReference type="EMBL" id="SLWS01000025">
    <property type="protein sequence ID" value="TCO44206.1"/>
    <property type="molecule type" value="Genomic_DNA"/>
</dbReference>
<accession>A0A4R2IJ20</accession>
<evidence type="ECO:0000256" key="1">
    <source>
        <dbReference type="SAM" id="MobiDB-lite"/>
    </source>
</evidence>
<feature type="transmembrane region" description="Helical" evidence="2">
    <location>
        <begin position="98"/>
        <end position="120"/>
    </location>
</feature>
<organism evidence="3 4">
    <name type="scientific">Actinocrispum wychmicini</name>
    <dbReference type="NCBI Taxonomy" id="1213861"/>
    <lineage>
        <taxon>Bacteria</taxon>
        <taxon>Bacillati</taxon>
        <taxon>Actinomycetota</taxon>
        <taxon>Actinomycetes</taxon>
        <taxon>Pseudonocardiales</taxon>
        <taxon>Pseudonocardiaceae</taxon>
        <taxon>Actinocrispum</taxon>
    </lineage>
</organism>
<keyword evidence="4" id="KW-1185">Reference proteome</keyword>
<reference evidence="3 4" key="1">
    <citation type="submission" date="2019-03" db="EMBL/GenBank/DDBJ databases">
        <title>Genomic Encyclopedia of Type Strains, Phase IV (KMG-IV): sequencing the most valuable type-strain genomes for metagenomic binning, comparative biology and taxonomic classification.</title>
        <authorList>
            <person name="Goeker M."/>
        </authorList>
    </citation>
    <scope>NUCLEOTIDE SEQUENCE [LARGE SCALE GENOMIC DNA]</scope>
    <source>
        <strain evidence="3 4">DSM 45934</strain>
    </source>
</reference>
<dbReference type="OrthoDB" id="5146906at2"/>
<dbReference type="Proteomes" id="UP000295680">
    <property type="component" value="Unassembled WGS sequence"/>
</dbReference>
<keyword evidence="2" id="KW-0812">Transmembrane</keyword>
<sequence>MNQPVTFAFTEELRRAEAAELARAGDLDAAARVLSALPDPASQDLLARVHAQRGDLATADTTWRQILAADPRNSSALAGTRLIADITAGKRRKHPFPAFAVGTGVAAAVVVAGAAALIALPGNDNTVANAQPSVVTPQVQTVTAAPSSESKPQNQAPSQSLVDELRTPGVRVAPNGNQISVVFDDGLFAPNGSQLTAVGRRRLTEWGRLLTGRNVKVTVLGHGLALGPGPATGGSAVAMDRAATAAQALADASGLPMTAFTAMSADQSAAPHLGTTPEKNRTVTLLVTPAQ</sequence>
<dbReference type="InterPro" id="IPR036737">
    <property type="entry name" value="OmpA-like_sf"/>
</dbReference>
<evidence type="ECO:0000256" key="2">
    <source>
        <dbReference type="SAM" id="Phobius"/>
    </source>
</evidence>
<dbReference type="RefSeq" id="WP_132126454.1">
    <property type="nucleotide sequence ID" value="NZ_SLWS01000025.1"/>
</dbReference>
<comment type="caution">
    <text evidence="3">The sequence shown here is derived from an EMBL/GenBank/DDBJ whole genome shotgun (WGS) entry which is preliminary data.</text>
</comment>
<dbReference type="SUPFAM" id="SSF103088">
    <property type="entry name" value="OmpA-like"/>
    <property type="match status" value="1"/>
</dbReference>